<dbReference type="PROSITE" id="PS50005">
    <property type="entry name" value="TPR"/>
    <property type="match status" value="3"/>
</dbReference>
<keyword evidence="1" id="KW-0677">Repeat</keyword>
<dbReference type="Pfam" id="PF13432">
    <property type="entry name" value="TPR_16"/>
    <property type="match status" value="2"/>
</dbReference>
<dbReference type="InterPro" id="IPR011990">
    <property type="entry name" value="TPR-like_helical_dom_sf"/>
</dbReference>
<dbReference type="InterPro" id="IPR019734">
    <property type="entry name" value="TPR_rpt"/>
</dbReference>
<dbReference type="Gene3D" id="1.25.40.10">
    <property type="entry name" value="Tetratricopeptide repeat domain"/>
    <property type="match status" value="3"/>
</dbReference>
<keyword evidence="2 3" id="KW-0802">TPR repeat</keyword>
<evidence type="ECO:0000313" key="6">
    <source>
        <dbReference type="Proteomes" id="UP000176992"/>
    </source>
</evidence>
<dbReference type="SUPFAM" id="SSF48452">
    <property type="entry name" value="TPR-like"/>
    <property type="match status" value="2"/>
</dbReference>
<name>A0A1F5YGL3_9BACT</name>
<dbReference type="SMART" id="SM00028">
    <property type="entry name" value="TPR"/>
    <property type="match status" value="7"/>
</dbReference>
<feature type="coiled-coil region" evidence="4">
    <location>
        <begin position="535"/>
        <end position="562"/>
    </location>
</feature>
<evidence type="ECO:0000313" key="5">
    <source>
        <dbReference type="EMBL" id="OGF99116.1"/>
    </source>
</evidence>
<feature type="repeat" description="TPR" evidence="3">
    <location>
        <begin position="169"/>
        <end position="202"/>
    </location>
</feature>
<keyword evidence="4" id="KW-0175">Coiled coil</keyword>
<dbReference type="PANTHER" id="PTHR44858:SF1">
    <property type="entry name" value="UDP-N-ACETYLGLUCOSAMINE--PEPTIDE N-ACETYLGLUCOSAMINYLTRANSFERASE SPINDLY-RELATED"/>
    <property type="match status" value="1"/>
</dbReference>
<dbReference type="AlphaFoldDB" id="A0A1F5YGL3"/>
<feature type="repeat" description="TPR" evidence="3">
    <location>
        <begin position="432"/>
        <end position="465"/>
    </location>
</feature>
<comment type="caution">
    <text evidence="5">The sequence shown here is derived from an EMBL/GenBank/DDBJ whole genome shotgun (WGS) entry which is preliminary data.</text>
</comment>
<protein>
    <submittedName>
        <fullName evidence="5">Uncharacterized protein</fullName>
    </submittedName>
</protein>
<gene>
    <name evidence="5" type="ORF">A2Z86_06580</name>
</gene>
<dbReference type="InterPro" id="IPR050498">
    <property type="entry name" value="Ycf3"/>
</dbReference>
<reference evidence="5 6" key="1">
    <citation type="journal article" date="2016" name="Nat. Commun.">
        <title>Thousands of microbial genomes shed light on interconnected biogeochemical processes in an aquifer system.</title>
        <authorList>
            <person name="Anantharaman K."/>
            <person name="Brown C.T."/>
            <person name="Hug L.A."/>
            <person name="Sharon I."/>
            <person name="Castelle C.J."/>
            <person name="Probst A.J."/>
            <person name="Thomas B.C."/>
            <person name="Singh A."/>
            <person name="Wilkins M.J."/>
            <person name="Karaoz U."/>
            <person name="Brodie E.L."/>
            <person name="Williams K.H."/>
            <person name="Hubbard S.S."/>
            <person name="Banfield J.F."/>
        </authorList>
    </citation>
    <scope>NUCLEOTIDE SEQUENCE [LARGE SCALE GENOMIC DNA]</scope>
</reference>
<organism evidence="5 6">
    <name type="scientific">Candidatus Glassbacteria bacterium GWA2_58_10</name>
    <dbReference type="NCBI Taxonomy" id="1817865"/>
    <lineage>
        <taxon>Bacteria</taxon>
        <taxon>Candidatus Glassiibacteriota</taxon>
    </lineage>
</organism>
<dbReference type="PANTHER" id="PTHR44858">
    <property type="entry name" value="TETRATRICOPEPTIDE REPEAT PROTEIN 6"/>
    <property type="match status" value="1"/>
</dbReference>
<dbReference type="Proteomes" id="UP000176992">
    <property type="component" value="Unassembled WGS sequence"/>
</dbReference>
<feature type="repeat" description="TPR" evidence="3">
    <location>
        <begin position="396"/>
        <end position="429"/>
    </location>
</feature>
<evidence type="ECO:0000256" key="1">
    <source>
        <dbReference type="ARBA" id="ARBA00022737"/>
    </source>
</evidence>
<proteinExistence type="predicted"/>
<evidence type="ECO:0000256" key="2">
    <source>
        <dbReference type="ARBA" id="ARBA00022803"/>
    </source>
</evidence>
<dbReference type="Pfam" id="PF13414">
    <property type="entry name" value="TPR_11"/>
    <property type="match status" value="1"/>
</dbReference>
<accession>A0A1F5YGL3</accession>
<dbReference type="EMBL" id="MFIV01000043">
    <property type="protein sequence ID" value="OGF99116.1"/>
    <property type="molecule type" value="Genomic_DNA"/>
</dbReference>
<sequence length="563" mass="63252">MREKKPNTILRAFAAAVLLVSAWIPALLAQQGTGRPKVLVLQPASALDSRIAEGFQWDLAKALDKSGYFDIVSEKDYDNFLKENKLTRGNAIPDSLLPLMMDTLKASIYTSGTLEQPDGRGTALKAKVDYIYPKNDYTIEGEQCSVGDEKNTAELAKQAIQVIIRASEKISALSIARSYFNSAIYDKALENYLKLLAIEPKDVNVHYMLGLCYLKMDSTDAAIRKFEEILTSIHPNHIPTLELVASTYFGRNDFENAMKTYKILAGLKPDEYQYTYGEAFALIKLERKDEAMEAFNRLVKIKDEDEKIRMQIGPMEYSRALELEQAGDTAAAQKHAAQASINFGRSAELSQKMQNPDQKMICDCLNYQALSNLKAGDRKGALESFAKLVALDPAYPNAYYWLAVTAYNDSNYTKALDYFNEAVKYVAVNMQAAIYQRIGQIYENRKDYSSATDAFTNALKTADASVKIRLLFQRGTTYYEWGNALDYATNENADMDELIENGQMSRARADQALALYDKAAADLQKVTDPKLAKSVGQHVENIGQLRERLNKIKQQIEYVEKTK</sequence>
<evidence type="ECO:0000256" key="3">
    <source>
        <dbReference type="PROSITE-ProRule" id="PRU00339"/>
    </source>
</evidence>
<evidence type="ECO:0000256" key="4">
    <source>
        <dbReference type="SAM" id="Coils"/>
    </source>
</evidence>
<dbReference type="Pfam" id="PF13181">
    <property type="entry name" value="TPR_8"/>
    <property type="match status" value="1"/>
</dbReference>